<name>A0A9D3WK84_9ROSI</name>
<comment type="caution">
    <text evidence="1">The sequence shown here is derived from an EMBL/GenBank/DDBJ whole genome shotgun (WGS) entry which is preliminary data.</text>
</comment>
<reference evidence="1 2" key="1">
    <citation type="journal article" date="2021" name="Plant Biotechnol. J.">
        <title>Multi-omics assisted identification of the key and species-specific regulatory components of drought-tolerant mechanisms in Gossypium stocksii.</title>
        <authorList>
            <person name="Yu D."/>
            <person name="Ke L."/>
            <person name="Zhang D."/>
            <person name="Wu Y."/>
            <person name="Sun Y."/>
            <person name="Mei J."/>
            <person name="Sun J."/>
            <person name="Sun Y."/>
        </authorList>
    </citation>
    <scope>NUCLEOTIDE SEQUENCE [LARGE SCALE GENOMIC DNA]</scope>
    <source>
        <strain evidence="2">cv. E1</strain>
        <tissue evidence="1">Leaf</tissue>
    </source>
</reference>
<evidence type="ECO:0000313" key="2">
    <source>
        <dbReference type="Proteomes" id="UP000828251"/>
    </source>
</evidence>
<keyword evidence="2" id="KW-1185">Reference proteome</keyword>
<protein>
    <submittedName>
        <fullName evidence="1">Uncharacterized protein</fullName>
    </submittedName>
</protein>
<gene>
    <name evidence="1" type="ORF">J1N35_001601</name>
</gene>
<accession>A0A9D3WK84</accession>
<dbReference type="Proteomes" id="UP000828251">
    <property type="component" value="Unassembled WGS sequence"/>
</dbReference>
<dbReference type="EMBL" id="JAIQCV010000001">
    <property type="protein sequence ID" value="KAH1130223.1"/>
    <property type="molecule type" value="Genomic_DNA"/>
</dbReference>
<dbReference type="AlphaFoldDB" id="A0A9D3WK84"/>
<organism evidence="1 2">
    <name type="scientific">Gossypium stocksii</name>
    <dbReference type="NCBI Taxonomy" id="47602"/>
    <lineage>
        <taxon>Eukaryota</taxon>
        <taxon>Viridiplantae</taxon>
        <taxon>Streptophyta</taxon>
        <taxon>Embryophyta</taxon>
        <taxon>Tracheophyta</taxon>
        <taxon>Spermatophyta</taxon>
        <taxon>Magnoliopsida</taxon>
        <taxon>eudicotyledons</taxon>
        <taxon>Gunneridae</taxon>
        <taxon>Pentapetalae</taxon>
        <taxon>rosids</taxon>
        <taxon>malvids</taxon>
        <taxon>Malvales</taxon>
        <taxon>Malvaceae</taxon>
        <taxon>Malvoideae</taxon>
        <taxon>Gossypium</taxon>
    </lineage>
</organism>
<sequence>MQHIPTTVEEQLFFKAVKEECPWENLPKRLQAIFNSKEEWHRRENIKRNHTVHEELLSALSSTDAEVGARTGDITAAINDSLLRDRECKKEIDSLTNCCLDQLKIV</sequence>
<proteinExistence type="predicted"/>
<evidence type="ECO:0000313" key="1">
    <source>
        <dbReference type="EMBL" id="KAH1130223.1"/>
    </source>
</evidence>
<dbReference type="OrthoDB" id="275996at2759"/>